<dbReference type="Proteomes" id="UP000281647">
    <property type="component" value="Unassembled WGS sequence"/>
</dbReference>
<dbReference type="Gene3D" id="1.10.1200.10">
    <property type="entry name" value="ACP-like"/>
    <property type="match status" value="1"/>
</dbReference>
<dbReference type="AlphaFoldDB" id="A0A432V827"/>
<evidence type="ECO:0000313" key="3">
    <source>
        <dbReference type="Proteomes" id="UP000281647"/>
    </source>
</evidence>
<dbReference type="InterPro" id="IPR009081">
    <property type="entry name" value="PP-bd_ACP"/>
</dbReference>
<dbReference type="InterPro" id="IPR036736">
    <property type="entry name" value="ACP-like_sf"/>
</dbReference>
<dbReference type="OrthoDB" id="9811033at2"/>
<gene>
    <name evidence="2" type="ORF">EET67_06725</name>
</gene>
<name>A0A432V827_9HYPH</name>
<evidence type="ECO:0000259" key="1">
    <source>
        <dbReference type="Pfam" id="PF00550"/>
    </source>
</evidence>
<comment type="caution">
    <text evidence="2">The sequence shown here is derived from an EMBL/GenBank/DDBJ whole genome shotgun (WGS) entry which is preliminary data.</text>
</comment>
<keyword evidence="3" id="KW-1185">Reference proteome</keyword>
<evidence type="ECO:0000313" key="2">
    <source>
        <dbReference type="EMBL" id="RUM98328.1"/>
    </source>
</evidence>
<dbReference type="EMBL" id="RKST01000006">
    <property type="protein sequence ID" value="RUM98328.1"/>
    <property type="molecule type" value="Genomic_DNA"/>
</dbReference>
<sequence length="80" mass="8598">MTSNEDILNEIISIVRPFVDPSLELTPDFALIDSGAIDSASMINILLELEGRLGIQLGAADLTFEQFQSCRTLAGALSSK</sequence>
<feature type="domain" description="Carrier" evidence="1">
    <location>
        <begin position="13"/>
        <end position="76"/>
    </location>
</feature>
<dbReference type="RefSeq" id="WP_128626181.1">
    <property type="nucleotide sequence ID" value="NZ_RKST01000006.1"/>
</dbReference>
<reference evidence="2 3" key="1">
    <citation type="submission" date="2018-11" db="EMBL/GenBank/DDBJ databases">
        <title>Pseudaminobacter arsenicus sp. nov., an arsenic-resistant bacterium isolated from arsenic-rich aquifers.</title>
        <authorList>
            <person name="Mu Y."/>
        </authorList>
    </citation>
    <scope>NUCLEOTIDE SEQUENCE [LARGE SCALE GENOMIC DNA]</scope>
    <source>
        <strain evidence="2 3">CB3</strain>
    </source>
</reference>
<proteinExistence type="predicted"/>
<organism evidence="2 3">
    <name type="scientific">Borborobacter arsenicus</name>
    <dbReference type="NCBI Taxonomy" id="1851146"/>
    <lineage>
        <taxon>Bacteria</taxon>
        <taxon>Pseudomonadati</taxon>
        <taxon>Pseudomonadota</taxon>
        <taxon>Alphaproteobacteria</taxon>
        <taxon>Hyphomicrobiales</taxon>
        <taxon>Phyllobacteriaceae</taxon>
        <taxon>Borborobacter</taxon>
    </lineage>
</organism>
<dbReference type="Pfam" id="PF00550">
    <property type="entry name" value="PP-binding"/>
    <property type="match status" value="1"/>
</dbReference>
<dbReference type="SUPFAM" id="SSF47336">
    <property type="entry name" value="ACP-like"/>
    <property type="match status" value="1"/>
</dbReference>
<accession>A0A432V827</accession>
<protein>
    <recommendedName>
        <fullName evidence="1">Carrier domain-containing protein</fullName>
    </recommendedName>
</protein>